<dbReference type="Proteomes" id="UP000753256">
    <property type="component" value="Unassembled WGS sequence"/>
</dbReference>
<name>A0A921IT69_9ACTN</name>
<dbReference type="EMBL" id="DYUZ01000023">
    <property type="protein sequence ID" value="HJG37347.1"/>
    <property type="molecule type" value="Genomic_DNA"/>
</dbReference>
<evidence type="ECO:0000313" key="1">
    <source>
        <dbReference type="EMBL" id="HJG37347.1"/>
    </source>
</evidence>
<sequence>MARNVDRRVDSMLREAVLHGRYVVPRSRADRLALERRVERGLLLSPIKGCYVDSARYGELSLRGRALAAIRTLAELHPQWVFCSYSAALLFGLQIPYAFLDKVHIAVGGHQSRRRCPNSLQFHVVEGDGPVTVQGILATTLQRTLLDCACQAPFRYGLAIVDSALHWELVSRSELEAYFRLHGKGRMGIKTAREVLRWCDGRSENGGESVARATIIKLGFMVPELQVEVTDPMNPNTTSRVDMFWRLPDGRVIIGELDGMQKYRQAAAGPDDMGVISALARERRREARLNLTGATVIRFSYAEAEDSNYMFRLLSRAGVPLVRRSRVDKWDI</sequence>
<reference evidence="1" key="2">
    <citation type="submission" date="2021-09" db="EMBL/GenBank/DDBJ databases">
        <authorList>
            <person name="Gilroy R."/>
        </authorList>
    </citation>
    <scope>NUCLEOTIDE SEQUENCE</scope>
    <source>
        <strain evidence="1">ChiHjej13B12-9602</strain>
    </source>
</reference>
<reference evidence="1" key="1">
    <citation type="journal article" date="2021" name="PeerJ">
        <title>Extensive microbial diversity within the chicken gut microbiome revealed by metagenomics and culture.</title>
        <authorList>
            <person name="Gilroy R."/>
            <person name="Ravi A."/>
            <person name="Getino M."/>
            <person name="Pursley I."/>
            <person name="Horton D.L."/>
            <person name="Alikhan N.F."/>
            <person name="Baker D."/>
            <person name="Gharbi K."/>
            <person name="Hall N."/>
            <person name="Watson M."/>
            <person name="Adriaenssens E.M."/>
            <person name="Foster-Nyarko E."/>
            <person name="Jarju S."/>
            <person name="Secka A."/>
            <person name="Antonio M."/>
            <person name="Oren A."/>
            <person name="Chaudhuri R.R."/>
            <person name="La Ragione R."/>
            <person name="Hildebrand F."/>
            <person name="Pallen M.J."/>
        </authorList>
    </citation>
    <scope>NUCLEOTIDE SEQUENCE</scope>
    <source>
        <strain evidence="1">ChiHjej13B12-9602</strain>
    </source>
</reference>
<dbReference type="RefSeq" id="WP_273190076.1">
    <property type="nucleotide sequence ID" value="NZ_DYUZ01000023.1"/>
</dbReference>
<proteinExistence type="predicted"/>
<organism evidence="1 2">
    <name type="scientific">Enorma phocaeensis</name>
    <dbReference type="NCBI Taxonomy" id="1871019"/>
    <lineage>
        <taxon>Bacteria</taxon>
        <taxon>Bacillati</taxon>
        <taxon>Actinomycetota</taxon>
        <taxon>Coriobacteriia</taxon>
        <taxon>Coriobacteriales</taxon>
        <taxon>Coriobacteriaceae</taxon>
        <taxon>Enorma</taxon>
    </lineage>
</organism>
<gene>
    <name evidence="1" type="ORF">K8V70_05740</name>
</gene>
<comment type="caution">
    <text evidence="1">The sequence shown here is derived from an EMBL/GenBank/DDBJ whole genome shotgun (WGS) entry which is preliminary data.</text>
</comment>
<protein>
    <recommendedName>
        <fullName evidence="3">Type IV toxin-antitoxin system AbiEi family antitoxin domain-containing protein</fullName>
    </recommendedName>
</protein>
<accession>A0A921IT69</accession>
<evidence type="ECO:0008006" key="3">
    <source>
        <dbReference type="Google" id="ProtNLM"/>
    </source>
</evidence>
<evidence type="ECO:0000313" key="2">
    <source>
        <dbReference type="Proteomes" id="UP000753256"/>
    </source>
</evidence>
<dbReference type="AlphaFoldDB" id="A0A921IT69"/>